<dbReference type="SMART" id="SM00382">
    <property type="entry name" value="AAA"/>
    <property type="match status" value="1"/>
</dbReference>
<dbReference type="PANTHER" id="PTHR43581">
    <property type="entry name" value="ATP/GTP PHOSPHATASE"/>
    <property type="match status" value="1"/>
</dbReference>
<accession>A0ABQ2L8E2</accession>
<evidence type="ECO:0000259" key="1">
    <source>
        <dbReference type="SMART" id="SM00382"/>
    </source>
</evidence>
<dbReference type="InterPro" id="IPR027417">
    <property type="entry name" value="P-loop_NTPase"/>
</dbReference>
<comment type="caution">
    <text evidence="2">The sequence shown here is derived from an EMBL/GenBank/DDBJ whole genome shotgun (WGS) entry which is preliminary data.</text>
</comment>
<dbReference type="InterPro" id="IPR051396">
    <property type="entry name" value="Bact_Antivir_Def_Nuclease"/>
</dbReference>
<dbReference type="Gene3D" id="3.40.50.300">
    <property type="entry name" value="P-loop containing nucleotide triphosphate hydrolases"/>
    <property type="match status" value="1"/>
</dbReference>
<dbReference type="Pfam" id="PF13175">
    <property type="entry name" value="AAA_15"/>
    <property type="match status" value="1"/>
</dbReference>
<proteinExistence type="predicted"/>
<gene>
    <name evidence="2" type="ORF">GCM10007972_04600</name>
</gene>
<reference evidence="3" key="1">
    <citation type="journal article" date="2019" name="Int. J. Syst. Evol. Microbiol.">
        <title>The Global Catalogue of Microorganisms (GCM) 10K type strain sequencing project: providing services to taxonomists for standard genome sequencing and annotation.</title>
        <authorList>
            <consortium name="The Broad Institute Genomics Platform"/>
            <consortium name="The Broad Institute Genome Sequencing Center for Infectious Disease"/>
            <person name="Wu L."/>
            <person name="Ma J."/>
        </authorList>
    </citation>
    <scope>NUCLEOTIDE SEQUENCE [LARGE SCALE GENOMIC DNA]</scope>
    <source>
        <strain evidence="3">JCM 17843</strain>
    </source>
</reference>
<organism evidence="2 3">
    <name type="scientific">Iodidimonas muriae</name>
    <dbReference type="NCBI Taxonomy" id="261467"/>
    <lineage>
        <taxon>Bacteria</taxon>
        <taxon>Pseudomonadati</taxon>
        <taxon>Pseudomonadota</taxon>
        <taxon>Alphaproteobacteria</taxon>
        <taxon>Iodidimonadales</taxon>
        <taxon>Iodidimonadaceae</taxon>
        <taxon>Iodidimonas</taxon>
    </lineage>
</organism>
<dbReference type="InterPro" id="IPR003959">
    <property type="entry name" value="ATPase_AAA_core"/>
</dbReference>
<dbReference type="Proteomes" id="UP000602381">
    <property type="component" value="Unassembled WGS sequence"/>
</dbReference>
<keyword evidence="3" id="KW-1185">Reference proteome</keyword>
<dbReference type="EMBL" id="BMOV01000001">
    <property type="protein sequence ID" value="GGO06348.1"/>
    <property type="molecule type" value="Genomic_DNA"/>
</dbReference>
<evidence type="ECO:0000313" key="2">
    <source>
        <dbReference type="EMBL" id="GGO06348.1"/>
    </source>
</evidence>
<name>A0ABQ2L8E2_9PROT</name>
<dbReference type="CDD" id="cd00267">
    <property type="entry name" value="ABC_ATPase"/>
    <property type="match status" value="1"/>
</dbReference>
<dbReference type="InterPro" id="IPR003593">
    <property type="entry name" value="AAA+_ATPase"/>
</dbReference>
<evidence type="ECO:0000313" key="3">
    <source>
        <dbReference type="Proteomes" id="UP000602381"/>
    </source>
</evidence>
<feature type="domain" description="AAA+ ATPase" evidence="1">
    <location>
        <begin position="31"/>
        <end position="387"/>
    </location>
</feature>
<dbReference type="PANTHER" id="PTHR43581:SF2">
    <property type="entry name" value="EXCINUCLEASE ATPASE SUBUNIT"/>
    <property type="match status" value="1"/>
</dbReference>
<dbReference type="Pfam" id="PF13304">
    <property type="entry name" value="AAA_21"/>
    <property type="match status" value="1"/>
</dbReference>
<protein>
    <recommendedName>
        <fullName evidence="1">AAA+ ATPase domain-containing protein</fullName>
    </recommendedName>
</protein>
<sequence>MPYKVEWRGRMQLNEVTIRNFKAIKETTIKLARMTVIVGANGSGKSSVLQALHWMFQSGRNLAVGTNAVKNGNFRKSDGATLSEKNATYMPSPEYRNAGHGAEYGNFKGSPQMEVEIKATPADANEDALAASMWIKSARNEGLSVHVPSNNPFVQSLRDQSKEFSSYIPGLAGIASVEEKRTKLIVHRQAAAGDANTVLRNVLLLLKGINSYGQQETGLDMLQRFVSEVMGQVTLKVDFIEDKHQTIQASFQTEVMADADPNRIKPLELAGIGFLQVIQIFAYLIYFRPVLLLVDEPDAHLHPTAQERLIGVLAKAAKDFGTQVILTTHSPSVVRALPNDVRVIWMKDGAVQPDGDTSGRQLMGWGLLDKRVLLLTEDTKINMLRSLLSQWPDLERNVALWPLHGSGKLLDPKGCASLQVLFGKGMKVAIHRDRDFMMPEEAEAFSKPYLDVGIGVWLTKYSDVEAYWANAGAVAAHFGIGVQAAKQLIDAAVTSAQQEYADVTTRNTKRNDIRNKIAECKKGAIGAFNDEQVVQEYSKDGQQHVVLGKTLCTKIRKQAEAEGHQSETSFGKCVPSGLDQAMADDLKGVIEQLIA</sequence>
<dbReference type="InterPro" id="IPR041685">
    <property type="entry name" value="AAA_GajA/Old/RecF-like"/>
</dbReference>
<dbReference type="SUPFAM" id="SSF52540">
    <property type="entry name" value="P-loop containing nucleoside triphosphate hydrolases"/>
    <property type="match status" value="1"/>
</dbReference>